<comment type="caution">
    <text evidence="1">The sequence shown here is derived from an EMBL/GenBank/DDBJ whole genome shotgun (WGS) entry which is preliminary data.</text>
</comment>
<dbReference type="Proteomes" id="UP001239111">
    <property type="component" value="Chromosome 1"/>
</dbReference>
<organism evidence="1 2">
    <name type="scientific">Eretmocerus hayati</name>
    <dbReference type="NCBI Taxonomy" id="131215"/>
    <lineage>
        <taxon>Eukaryota</taxon>
        <taxon>Metazoa</taxon>
        <taxon>Ecdysozoa</taxon>
        <taxon>Arthropoda</taxon>
        <taxon>Hexapoda</taxon>
        <taxon>Insecta</taxon>
        <taxon>Pterygota</taxon>
        <taxon>Neoptera</taxon>
        <taxon>Endopterygota</taxon>
        <taxon>Hymenoptera</taxon>
        <taxon>Apocrita</taxon>
        <taxon>Proctotrupomorpha</taxon>
        <taxon>Chalcidoidea</taxon>
        <taxon>Aphelinidae</taxon>
        <taxon>Aphelininae</taxon>
        <taxon>Eretmocerus</taxon>
    </lineage>
</organism>
<protein>
    <submittedName>
        <fullName evidence="1">Uncharacterized protein</fullName>
    </submittedName>
</protein>
<sequence length="388" mass="43914">MDGSMRALMIVSEEVVDTAIAAKLLEANSYDPSYEQNSYYRRPGQTRYTAPPQNQYNPQQQQSSYKQQQNSYTQEQGDYNAYYGNNDGPQQQQQQQQQQQRARNLQTNSVLSSPSFSSSGLCPEANGRFPVASQCDAYIECKDGQPEQKLCPEGLLFNPEARFNYPCGYPTDVQCLTRSNLQPAQPTDDCPHQFGYFKMGDRQNCGKFKNCVDGRAYVFDCPDGLAYNSETYRCDWPDQVADCDAEAFLGFTCPTSNFNGQSVSETKIYRSPHDCQRYYVCVENRPRLHSCGEGKAFNEIIGACDGAENVTGCEPPGFARQEFTPVSLNEPQLDVRFSSQPRTFNQQQNLFKRQNPGSSSQQLENEEPKGNQAKYQQSRQRFSSFQGK</sequence>
<evidence type="ECO:0000313" key="1">
    <source>
        <dbReference type="EMBL" id="KAJ8688391.1"/>
    </source>
</evidence>
<evidence type="ECO:0000313" key="2">
    <source>
        <dbReference type="Proteomes" id="UP001239111"/>
    </source>
</evidence>
<proteinExistence type="predicted"/>
<name>A0ACC2Q065_9HYME</name>
<reference evidence="1" key="1">
    <citation type="submission" date="2023-04" db="EMBL/GenBank/DDBJ databases">
        <title>A chromosome-level genome assembly of the parasitoid wasp Eretmocerus hayati.</title>
        <authorList>
            <person name="Zhong Y."/>
            <person name="Liu S."/>
            <person name="Liu Y."/>
        </authorList>
    </citation>
    <scope>NUCLEOTIDE SEQUENCE</scope>
    <source>
        <strain evidence="1">ZJU_SS_LIU_2023</strain>
    </source>
</reference>
<gene>
    <name evidence="1" type="ORF">QAD02_024186</name>
</gene>
<dbReference type="EMBL" id="CM056741">
    <property type="protein sequence ID" value="KAJ8688391.1"/>
    <property type="molecule type" value="Genomic_DNA"/>
</dbReference>
<accession>A0ACC2Q065</accession>
<keyword evidence="2" id="KW-1185">Reference proteome</keyword>